<accession>A0A5B7HWF5</accession>
<keyword evidence="3" id="KW-1185">Reference proteome</keyword>
<comment type="caution">
    <text evidence="2">The sequence shown here is derived from an EMBL/GenBank/DDBJ whole genome shotgun (WGS) entry which is preliminary data.</text>
</comment>
<organism evidence="2 3">
    <name type="scientific">Portunus trituberculatus</name>
    <name type="common">Swimming crab</name>
    <name type="synonym">Neptunus trituberculatus</name>
    <dbReference type="NCBI Taxonomy" id="210409"/>
    <lineage>
        <taxon>Eukaryota</taxon>
        <taxon>Metazoa</taxon>
        <taxon>Ecdysozoa</taxon>
        <taxon>Arthropoda</taxon>
        <taxon>Crustacea</taxon>
        <taxon>Multicrustacea</taxon>
        <taxon>Malacostraca</taxon>
        <taxon>Eumalacostraca</taxon>
        <taxon>Eucarida</taxon>
        <taxon>Decapoda</taxon>
        <taxon>Pleocyemata</taxon>
        <taxon>Brachyura</taxon>
        <taxon>Eubrachyura</taxon>
        <taxon>Portunoidea</taxon>
        <taxon>Portunidae</taxon>
        <taxon>Portuninae</taxon>
        <taxon>Portunus</taxon>
    </lineage>
</organism>
<name>A0A5B7HWF5_PORTR</name>
<reference evidence="2 3" key="1">
    <citation type="submission" date="2019-05" db="EMBL/GenBank/DDBJ databases">
        <title>Another draft genome of Portunus trituberculatus and its Hox gene families provides insights of decapod evolution.</title>
        <authorList>
            <person name="Jeong J.-H."/>
            <person name="Song I."/>
            <person name="Kim S."/>
            <person name="Choi T."/>
            <person name="Kim D."/>
            <person name="Ryu S."/>
            <person name="Kim W."/>
        </authorList>
    </citation>
    <scope>NUCLEOTIDE SEQUENCE [LARGE SCALE GENOMIC DNA]</scope>
    <source>
        <tissue evidence="2">Muscle</tissue>
    </source>
</reference>
<evidence type="ECO:0000313" key="3">
    <source>
        <dbReference type="Proteomes" id="UP000324222"/>
    </source>
</evidence>
<gene>
    <name evidence="2" type="ORF">E2C01_071222</name>
</gene>
<sequence length="74" mass="8363">MKTRGRQMHRDPLRFPFSPEQADYRPQLPLPLFIGSFTELSFRGVSCGGVRASRVGQGGGSARSCWCVYRDRDL</sequence>
<protein>
    <submittedName>
        <fullName evidence="2">Uncharacterized protein</fullName>
    </submittedName>
</protein>
<proteinExistence type="predicted"/>
<evidence type="ECO:0000256" key="1">
    <source>
        <dbReference type="SAM" id="MobiDB-lite"/>
    </source>
</evidence>
<evidence type="ECO:0000313" key="2">
    <source>
        <dbReference type="EMBL" id="MPC76790.1"/>
    </source>
</evidence>
<feature type="region of interest" description="Disordered" evidence="1">
    <location>
        <begin position="1"/>
        <end position="20"/>
    </location>
</feature>
<dbReference type="Proteomes" id="UP000324222">
    <property type="component" value="Unassembled WGS sequence"/>
</dbReference>
<dbReference type="EMBL" id="VSRR010044226">
    <property type="protein sequence ID" value="MPC76790.1"/>
    <property type="molecule type" value="Genomic_DNA"/>
</dbReference>
<dbReference type="AlphaFoldDB" id="A0A5B7HWF5"/>